<feature type="compositionally biased region" description="Basic and acidic residues" evidence="1">
    <location>
        <begin position="446"/>
        <end position="456"/>
    </location>
</feature>
<dbReference type="SUPFAM" id="SSF48371">
    <property type="entry name" value="ARM repeat"/>
    <property type="match status" value="1"/>
</dbReference>
<dbReference type="AlphaFoldDB" id="A0A250XF62"/>
<dbReference type="PANTHER" id="PTHR14873:SF1">
    <property type="entry name" value="OS06G0694100 PROTEIN"/>
    <property type="match status" value="1"/>
</dbReference>
<feature type="compositionally biased region" description="Low complexity" evidence="1">
    <location>
        <begin position="343"/>
        <end position="353"/>
    </location>
</feature>
<dbReference type="InterPro" id="IPR011989">
    <property type="entry name" value="ARM-like"/>
</dbReference>
<name>A0A250XF62_9CHLO</name>
<feature type="region of interest" description="Disordered" evidence="1">
    <location>
        <begin position="437"/>
        <end position="456"/>
    </location>
</feature>
<keyword evidence="3" id="KW-1185">Reference proteome</keyword>
<evidence type="ECO:0000313" key="3">
    <source>
        <dbReference type="Proteomes" id="UP000232323"/>
    </source>
</evidence>
<organism evidence="2 3">
    <name type="scientific">Chlamydomonas eustigma</name>
    <dbReference type="NCBI Taxonomy" id="1157962"/>
    <lineage>
        <taxon>Eukaryota</taxon>
        <taxon>Viridiplantae</taxon>
        <taxon>Chlorophyta</taxon>
        <taxon>core chlorophytes</taxon>
        <taxon>Chlorophyceae</taxon>
        <taxon>CS clade</taxon>
        <taxon>Chlamydomonadales</taxon>
        <taxon>Chlamydomonadaceae</taxon>
        <taxon>Chlamydomonas</taxon>
    </lineage>
</organism>
<dbReference type="GO" id="GO:0110078">
    <property type="term" value="C:TTT Hsp90 cochaperone complex"/>
    <property type="evidence" value="ECO:0007669"/>
    <property type="project" value="InterPro"/>
</dbReference>
<dbReference type="EMBL" id="BEGY01000069">
    <property type="protein sequence ID" value="GAX81724.1"/>
    <property type="molecule type" value="Genomic_DNA"/>
</dbReference>
<comment type="caution">
    <text evidence="2">The sequence shown here is derived from an EMBL/GenBank/DDBJ whole genome shotgun (WGS) entry which is preliminary data.</text>
</comment>
<dbReference type="PANTHER" id="PTHR14873">
    <property type="entry name" value="OS06G0694100 PROTEIN"/>
    <property type="match status" value="1"/>
</dbReference>
<dbReference type="STRING" id="1157962.A0A250XF62"/>
<gene>
    <name evidence="2" type="ORF">CEUSTIGMA_g9152.t1</name>
</gene>
<evidence type="ECO:0000256" key="1">
    <source>
        <dbReference type="SAM" id="MobiDB-lite"/>
    </source>
</evidence>
<dbReference type="Gene3D" id="1.25.10.10">
    <property type="entry name" value="Leucine-rich Repeat Variant"/>
    <property type="match status" value="1"/>
</dbReference>
<feature type="region of interest" description="Disordered" evidence="1">
    <location>
        <begin position="329"/>
        <end position="353"/>
    </location>
</feature>
<dbReference type="InterPro" id="IPR016024">
    <property type="entry name" value="ARM-type_fold"/>
</dbReference>
<accession>A0A250XF62</accession>
<dbReference type="OrthoDB" id="549381at2759"/>
<proteinExistence type="predicted"/>
<protein>
    <submittedName>
        <fullName evidence="2">Uncharacterized protein</fullName>
    </submittedName>
</protein>
<evidence type="ECO:0000313" key="2">
    <source>
        <dbReference type="EMBL" id="GAX81724.1"/>
    </source>
</evidence>
<sequence length="844" mass="91123">MQDFSPLLNGLIKILSPSDIPNQNSNEAGSLLKQLQVLLLCKIQSSNLSTDLLLQNVQRDEEKLTSQSNSLASGIVRHFDAELSKSILVILFLEPAVGASSWAAKLRGNASALAHLLEFLHTCTLVSQQLYSLESRMPPGHINLPKGQLLSLGCAQFIGEFMNLLNSSADLAPSTLVKMLEVLESLLSLMRVCAPSCSPVTKGTTQGSVSTLRSIYKLDPRAVNIVLDLALLLVEDLTKPPKAAYSELGGAPKAPSDNIQKNLARGYDLSAAASIKVLCSMLPLLPLPIFHTPIFHTPIFHTPEDAEKRDMAPDLTTCGRMADGLRSGMQSEGEMNDGHVDSKSAGGVASGKGSSSCTGSVLIEEICVEQAASELQQQRAHDVLLRMVLLSCKLAPDRTLFTPWAEGLALEVEGDSAAAAAAADLLQKLAYLTSPVTRGLTPGEEDQPRMQGESDRTGSLALLTSSELMVQGLLYNVAEELLPQLRRALIAAQPQYDTYAATSPAASYCSPSNAAATNKGSSAASPSLVQDLVSTFERAVASRAIAFFVRALKHPFLGVRVPVILPALLAVLDDPSSAVCVHGVRALQHLAQEALPSDIAWQRELLLTVCNRLVVGCDELMWDAVIPATIATVSTVEGRDPYATGYHMLASELLLEAERHIHTRTRRLTFLVHFPALVKAIGLSTLRHLSRLMPLLLECLQAFDAPSRAAASALMLTVLQETWQRQQAHAAVLLMHLVPAYQQELRNLGVEGSGVEDILSSSSQCRVEDVKPGHERESQNAGSTHNCQKDALLFKSKEANSCRENLLNLRAIFETMSMCVDEPTWYKLVTSSGFADGFAWLRKS</sequence>
<dbReference type="Proteomes" id="UP000232323">
    <property type="component" value="Unassembled WGS sequence"/>
</dbReference>
<reference evidence="2 3" key="1">
    <citation type="submission" date="2017-08" db="EMBL/GenBank/DDBJ databases">
        <title>Acidophilic green algal genome provides insights into adaptation to an acidic environment.</title>
        <authorList>
            <person name="Hirooka S."/>
            <person name="Hirose Y."/>
            <person name="Kanesaki Y."/>
            <person name="Higuchi S."/>
            <person name="Fujiwara T."/>
            <person name="Onuma R."/>
            <person name="Era A."/>
            <person name="Ohbayashi R."/>
            <person name="Uzuka A."/>
            <person name="Nozaki H."/>
            <person name="Yoshikawa H."/>
            <person name="Miyagishima S.Y."/>
        </authorList>
    </citation>
    <scope>NUCLEOTIDE SEQUENCE [LARGE SCALE GENOMIC DNA]</scope>
    <source>
        <strain evidence="2 3">NIES-2499</strain>
    </source>
</reference>